<keyword evidence="4" id="KW-0812">Transmembrane</keyword>
<dbReference type="Pfam" id="PF12801">
    <property type="entry name" value="Fer4_5"/>
    <property type="match status" value="2"/>
</dbReference>
<dbReference type="AlphaFoldDB" id="W0JMF3"/>
<dbReference type="HOGENOM" id="CLU_017386_1_0_2"/>
<dbReference type="eggNOG" id="arCOG02772">
    <property type="taxonomic scope" value="Archaea"/>
</dbReference>
<feature type="transmembrane region" description="Helical" evidence="4">
    <location>
        <begin position="27"/>
        <end position="45"/>
    </location>
</feature>
<dbReference type="EMBL" id="CP007055">
    <property type="protein sequence ID" value="AHF99885.1"/>
    <property type="molecule type" value="Genomic_DNA"/>
</dbReference>
<dbReference type="PANTHER" id="PTHR30224:SF4">
    <property type="entry name" value="ELECTRON TRANSPORT PROTEIN YCCM-RELATED"/>
    <property type="match status" value="1"/>
</dbReference>
<evidence type="ECO:0000256" key="1">
    <source>
        <dbReference type="ARBA" id="ARBA00004236"/>
    </source>
</evidence>
<dbReference type="InterPro" id="IPR052378">
    <property type="entry name" value="NosR_regulator"/>
</dbReference>
<feature type="transmembrane region" description="Helical" evidence="4">
    <location>
        <begin position="290"/>
        <end position="311"/>
    </location>
</feature>
<proteinExistence type="predicted"/>
<dbReference type="OrthoDB" id="23833at2157"/>
<comment type="subcellular location">
    <subcellularLocation>
        <location evidence="1">Cell membrane</location>
    </subcellularLocation>
</comment>
<feature type="transmembrane region" description="Helical" evidence="4">
    <location>
        <begin position="323"/>
        <end position="340"/>
    </location>
</feature>
<reference evidence="6 7" key="1">
    <citation type="submission" date="2014-01" db="EMBL/GenBank/DDBJ databases">
        <authorList>
            <consortium name="DOE Joint Genome Institute"/>
            <person name="Anderson I."/>
            <person name="Huntemann M."/>
            <person name="Han J."/>
            <person name="Chen A."/>
            <person name="Kyrpides N."/>
            <person name="Mavromatis K."/>
            <person name="Markowitz V."/>
            <person name="Palaniappan K."/>
            <person name="Ivanova N."/>
            <person name="Schaumberg A."/>
            <person name="Pati A."/>
            <person name="Liolios K."/>
            <person name="Nordberg H.P."/>
            <person name="Cantor M.N."/>
            <person name="Hua S.X."/>
            <person name="Woyke T."/>
        </authorList>
    </citation>
    <scope>NUCLEOTIDE SEQUENCE [LARGE SCALE GENOMIC DNA]</scope>
    <source>
        <strain evidence="6 7">XH-48</strain>
    </source>
</reference>
<dbReference type="KEGG" id="hlr:HALLA_14890"/>
<feature type="domain" description="4Fe-4S ferredoxin-type" evidence="5">
    <location>
        <begin position="150"/>
        <end position="180"/>
    </location>
</feature>
<dbReference type="InterPro" id="IPR017896">
    <property type="entry name" value="4Fe4S_Fe-S-bd"/>
</dbReference>
<dbReference type="GeneID" id="25145711"/>
<evidence type="ECO:0000313" key="7">
    <source>
        <dbReference type="Proteomes" id="UP000019024"/>
    </source>
</evidence>
<protein>
    <recommendedName>
        <fullName evidence="5">4Fe-4S ferredoxin-type domain-containing protein</fullName>
    </recommendedName>
</protein>
<feature type="transmembrane region" description="Helical" evidence="4">
    <location>
        <begin position="149"/>
        <end position="167"/>
    </location>
</feature>
<name>W0JMF3_9EURY</name>
<feature type="transmembrane region" description="Helical" evidence="4">
    <location>
        <begin position="388"/>
        <end position="406"/>
    </location>
</feature>
<sequence>MSNQPDNPWHLTLTRSRLFRFLLTNRYVQPAVHVIMVTLFAWAIWTAFTGPQNPDTNFGSVAFFSLWWSTVMLVSLVVLGRVWCYVCPMGAIVRFTQRFGLQRHFPMFTGPKATVFGISLSVLSITAITFLFARMPMYKLGMVFEPRLVGIYFLAFTALAVGVSLVFQRQAFCRYVCPASGVMSVTSKLSPVEIRQEESTGVQCATLEYQSDYLSTERRCVSCMKCTTEQPKADVGLRVRWPGAAAVRQKIALPDEALLVIVLWAVFPIDHVLGGRVAELIAMSEPWPSVLAYFVSVFAAIGAYSGATALGSRWSGLEWEPSFTRFAYAYLPFSIMYMLGNHVVTNLMTEGGALVNTFFAGLGVPLNLPEALASPSTVAAWEWFNATIWPWLGVLWGIALVWYSATQISDSPGQAIRAIAPHVLLVCLSTAWIIGVVTVPGFGGH</sequence>
<evidence type="ECO:0000313" key="6">
    <source>
        <dbReference type="EMBL" id="AHF99885.1"/>
    </source>
</evidence>
<feature type="domain" description="4Fe-4S ferredoxin-type" evidence="5">
    <location>
        <begin position="64"/>
        <end position="99"/>
    </location>
</feature>
<keyword evidence="2" id="KW-1003">Cell membrane</keyword>
<dbReference type="STRING" id="797299.HALLA_14890"/>
<keyword evidence="7" id="KW-1185">Reference proteome</keyword>
<keyword evidence="3 4" id="KW-0472">Membrane</keyword>
<evidence type="ECO:0000259" key="5">
    <source>
        <dbReference type="Pfam" id="PF12801"/>
    </source>
</evidence>
<dbReference type="PANTHER" id="PTHR30224">
    <property type="entry name" value="ELECTRON TRANSPORT PROTEIN"/>
    <property type="match status" value="1"/>
</dbReference>
<dbReference type="Proteomes" id="UP000019024">
    <property type="component" value="Chromosome"/>
</dbReference>
<dbReference type="GO" id="GO:0005886">
    <property type="term" value="C:plasma membrane"/>
    <property type="evidence" value="ECO:0007669"/>
    <property type="project" value="UniProtKB-SubCell"/>
</dbReference>
<accession>W0JMF3</accession>
<feature type="transmembrane region" description="Helical" evidence="4">
    <location>
        <begin position="114"/>
        <end position="137"/>
    </location>
</feature>
<feature type="transmembrane region" description="Helical" evidence="4">
    <location>
        <begin position="418"/>
        <end position="442"/>
    </location>
</feature>
<evidence type="ECO:0000256" key="4">
    <source>
        <dbReference type="SAM" id="Phobius"/>
    </source>
</evidence>
<dbReference type="RefSeq" id="WP_049953129.1">
    <property type="nucleotide sequence ID" value="NZ_CP007055.1"/>
</dbReference>
<organism evidence="6 7">
    <name type="scientific">Halostagnicola larsenii XH-48</name>
    <dbReference type="NCBI Taxonomy" id="797299"/>
    <lineage>
        <taxon>Archaea</taxon>
        <taxon>Methanobacteriati</taxon>
        <taxon>Methanobacteriota</taxon>
        <taxon>Stenosarchaea group</taxon>
        <taxon>Halobacteria</taxon>
        <taxon>Halobacteriales</taxon>
        <taxon>Natrialbaceae</taxon>
        <taxon>Halostagnicola</taxon>
    </lineage>
</organism>
<evidence type="ECO:0000256" key="2">
    <source>
        <dbReference type="ARBA" id="ARBA00022475"/>
    </source>
</evidence>
<keyword evidence="4" id="KW-1133">Transmembrane helix</keyword>
<gene>
    <name evidence="6" type="ORF">HALLA_14890</name>
</gene>
<feature type="transmembrane region" description="Helical" evidence="4">
    <location>
        <begin position="65"/>
        <end position="93"/>
    </location>
</feature>
<evidence type="ECO:0000256" key="3">
    <source>
        <dbReference type="ARBA" id="ARBA00023136"/>
    </source>
</evidence>